<evidence type="ECO:0000313" key="2">
    <source>
        <dbReference type="Proteomes" id="UP000257109"/>
    </source>
</evidence>
<evidence type="ECO:0008006" key="3">
    <source>
        <dbReference type="Google" id="ProtNLM"/>
    </source>
</evidence>
<keyword evidence="2" id="KW-1185">Reference proteome</keyword>
<dbReference type="GO" id="GO:0003676">
    <property type="term" value="F:nucleic acid binding"/>
    <property type="evidence" value="ECO:0007669"/>
    <property type="project" value="InterPro"/>
</dbReference>
<accession>A0A371G3K7</accession>
<name>A0A371G3K7_MUCPR</name>
<dbReference type="PANTHER" id="PTHR48475">
    <property type="entry name" value="RIBONUCLEASE H"/>
    <property type="match status" value="1"/>
</dbReference>
<dbReference type="Proteomes" id="UP000257109">
    <property type="component" value="Unassembled WGS sequence"/>
</dbReference>
<dbReference type="SUPFAM" id="SSF53098">
    <property type="entry name" value="Ribonuclease H-like"/>
    <property type="match status" value="1"/>
</dbReference>
<dbReference type="OrthoDB" id="1637540at2759"/>
<dbReference type="InterPro" id="IPR036397">
    <property type="entry name" value="RNaseH_sf"/>
</dbReference>
<dbReference type="InterPro" id="IPR012337">
    <property type="entry name" value="RNaseH-like_sf"/>
</dbReference>
<gene>
    <name evidence="1" type="ORF">CR513_33701</name>
</gene>
<protein>
    <recommendedName>
        <fullName evidence="3">Integrase catalytic domain-containing protein</fullName>
    </recommendedName>
</protein>
<dbReference type="Gene3D" id="3.30.420.10">
    <property type="entry name" value="Ribonuclease H-like superfamily/Ribonuclease H"/>
    <property type="match status" value="1"/>
</dbReference>
<dbReference type="AlphaFoldDB" id="A0A371G3K7"/>
<sequence>MNGVIEAANRNLKKIIQKMVMTYKDWHEMLPYALHGYRTSIRTSMGATPNSLVYGMETVLPIENSFDKKARPHTFKKGDMVLKKILPIAKDQRGKCAPNYEGPFVVKHTFSRGALILIDAEGQDLKHPINADSIKMFFPLSLIRVTTEVPTPEWCERKAKEVRHQENVTNPRSLALGREIDPNHEIVPTKTP</sequence>
<evidence type="ECO:0000313" key="1">
    <source>
        <dbReference type="EMBL" id="RDX85144.1"/>
    </source>
</evidence>
<reference evidence="1" key="1">
    <citation type="submission" date="2018-05" db="EMBL/GenBank/DDBJ databases">
        <title>Draft genome of Mucuna pruriens seed.</title>
        <authorList>
            <person name="Nnadi N.E."/>
            <person name="Vos R."/>
            <person name="Hasami M.H."/>
            <person name="Devisetty U.K."/>
            <person name="Aguiy J.C."/>
        </authorList>
    </citation>
    <scope>NUCLEOTIDE SEQUENCE [LARGE SCALE GENOMIC DNA]</scope>
    <source>
        <strain evidence="1">JCA_2017</strain>
    </source>
</reference>
<dbReference type="PANTHER" id="PTHR48475:SF1">
    <property type="entry name" value="RNASE H TYPE-1 DOMAIN-CONTAINING PROTEIN"/>
    <property type="match status" value="1"/>
</dbReference>
<proteinExistence type="predicted"/>
<feature type="non-terminal residue" evidence="1">
    <location>
        <position position="1"/>
    </location>
</feature>
<comment type="caution">
    <text evidence="1">The sequence shown here is derived from an EMBL/GenBank/DDBJ whole genome shotgun (WGS) entry which is preliminary data.</text>
</comment>
<organism evidence="1 2">
    <name type="scientific">Mucuna pruriens</name>
    <name type="common">Velvet bean</name>
    <name type="synonym">Dolichos pruriens</name>
    <dbReference type="NCBI Taxonomy" id="157652"/>
    <lineage>
        <taxon>Eukaryota</taxon>
        <taxon>Viridiplantae</taxon>
        <taxon>Streptophyta</taxon>
        <taxon>Embryophyta</taxon>
        <taxon>Tracheophyta</taxon>
        <taxon>Spermatophyta</taxon>
        <taxon>Magnoliopsida</taxon>
        <taxon>eudicotyledons</taxon>
        <taxon>Gunneridae</taxon>
        <taxon>Pentapetalae</taxon>
        <taxon>rosids</taxon>
        <taxon>fabids</taxon>
        <taxon>Fabales</taxon>
        <taxon>Fabaceae</taxon>
        <taxon>Papilionoideae</taxon>
        <taxon>50 kb inversion clade</taxon>
        <taxon>NPAAA clade</taxon>
        <taxon>indigoferoid/millettioid clade</taxon>
        <taxon>Phaseoleae</taxon>
        <taxon>Mucuna</taxon>
    </lineage>
</organism>
<dbReference type="EMBL" id="QJKJ01006864">
    <property type="protein sequence ID" value="RDX85144.1"/>
    <property type="molecule type" value="Genomic_DNA"/>
</dbReference>